<dbReference type="AlphaFoldDB" id="A6IV54"/>
<evidence type="ECO:0000313" key="3">
    <source>
        <dbReference type="Proteomes" id="UP000234681"/>
    </source>
</evidence>
<feature type="non-terminal residue" evidence="2">
    <location>
        <position position="71"/>
    </location>
</feature>
<evidence type="ECO:0000256" key="1">
    <source>
        <dbReference type="SAM" id="SignalP"/>
    </source>
</evidence>
<dbReference type="PANTHER" id="PTHR10701">
    <property type="entry name" value="SMALL NUCLEAR RIBONUCLEOPROTEIN-ASSOCIATED PROTEIN B AND N"/>
    <property type="match status" value="1"/>
</dbReference>
<feature type="chain" id="PRO_5039898264" evidence="1">
    <location>
        <begin position="25"/>
        <end position="71"/>
    </location>
</feature>
<evidence type="ECO:0000313" key="2">
    <source>
        <dbReference type="EMBL" id="EDM07126.1"/>
    </source>
</evidence>
<name>A6IV54_RAT</name>
<keyword evidence="1" id="KW-0732">Signal</keyword>
<dbReference type="InterPro" id="IPR050914">
    <property type="entry name" value="snRNP_SmB/NAA38-like"/>
</dbReference>
<dbReference type="EMBL" id="CH473969">
    <property type="protein sequence ID" value="EDM07126.1"/>
    <property type="molecule type" value="Genomic_DNA"/>
</dbReference>
<accession>A6IV54</accession>
<dbReference type="Proteomes" id="UP000234681">
    <property type="component" value="Chromosome X"/>
</dbReference>
<dbReference type="PANTHER" id="PTHR10701:SF24">
    <property type="entry name" value="SMALL NUCLEAR RIBONUCLEOPROTEIN-ASSOCIATED PROTEIN N"/>
    <property type="match status" value="1"/>
</dbReference>
<organism evidence="2 3">
    <name type="scientific">Rattus norvegicus</name>
    <name type="common">Rat</name>
    <dbReference type="NCBI Taxonomy" id="10116"/>
    <lineage>
        <taxon>Eukaryota</taxon>
        <taxon>Metazoa</taxon>
        <taxon>Chordata</taxon>
        <taxon>Craniata</taxon>
        <taxon>Vertebrata</taxon>
        <taxon>Euteleostomi</taxon>
        <taxon>Mammalia</taxon>
        <taxon>Eutheria</taxon>
        <taxon>Euarchontoglires</taxon>
        <taxon>Glires</taxon>
        <taxon>Rodentia</taxon>
        <taxon>Myomorpha</taxon>
        <taxon>Muroidea</taxon>
        <taxon>Muridae</taxon>
        <taxon>Murinae</taxon>
        <taxon>Rattus</taxon>
    </lineage>
</organism>
<reference evidence="2 3" key="1">
    <citation type="submission" date="2005-09" db="EMBL/GenBank/DDBJ databases">
        <authorList>
            <person name="Mural R.J."/>
            <person name="Li P.W."/>
            <person name="Adams M.D."/>
            <person name="Amanatides P.G."/>
            <person name="Baden-Tillson H."/>
            <person name="Barnstead M."/>
            <person name="Chin S.H."/>
            <person name="Dew I."/>
            <person name="Evans C.A."/>
            <person name="Ferriera S."/>
            <person name="Flanigan M."/>
            <person name="Fosler C."/>
            <person name="Glodek A."/>
            <person name="Gu Z."/>
            <person name="Holt R.A."/>
            <person name="Jennings D."/>
            <person name="Kraft C.L."/>
            <person name="Lu F."/>
            <person name="Nguyen T."/>
            <person name="Nusskern D.R."/>
            <person name="Pfannkoch C.M."/>
            <person name="Sitter C."/>
            <person name="Sutton G.G."/>
            <person name="Venter J.C."/>
            <person name="Wang Z."/>
            <person name="Woodage T."/>
            <person name="Zheng X.H."/>
            <person name="Zhong F."/>
        </authorList>
    </citation>
    <scope>NUCLEOTIDE SEQUENCE [LARGE SCALE GENOMIC DNA]</scope>
    <source>
        <strain>BN</strain>
        <strain evidence="3">Sprague-Dawley</strain>
    </source>
</reference>
<sequence>METKRQVLGLILLCENLVSMTVEGPPSKDTVIIHVPLAGAAGDPGVGRASSRGVPASVLIPQAPAGLAGSV</sequence>
<proteinExistence type="predicted"/>
<protein>
    <submittedName>
        <fullName evidence="2">RCG38171</fullName>
    </submittedName>
</protein>
<gene>
    <name evidence="2" type="ORF">rCG_38171</name>
</gene>
<feature type="signal peptide" evidence="1">
    <location>
        <begin position="1"/>
        <end position="24"/>
    </location>
</feature>